<evidence type="ECO:0000313" key="2">
    <source>
        <dbReference type="Proteomes" id="UP000001589"/>
    </source>
</evidence>
<dbReference type="RefSeq" id="WP_011820586.1">
    <property type="nucleotide sequence ID" value="NC_008817.1"/>
</dbReference>
<dbReference type="Proteomes" id="UP000001589">
    <property type="component" value="Chromosome"/>
</dbReference>
<sequence length="275" mass="32264">MKKIVCPICSDEGEFSFISKNHYEIYCCKNINCKHYFLPDPQKGQGIHLRNDDLTIESDKNLKEFGDRNKRLLKLFLKKIPRSKKYKFLDFGSGCAHISRTFKTSLKKKAKIYCLEANQKCRKFYPQWDLIPVNNLDAIEEKIDLVYMIEVIEHLKNPRETLLNLKKVMDKNSLLFLSTPPGYNDEKLTNAYDNPTHIHFFTPQSLNNLLTSIGFKKLSFGSFSEMYPLKRKQSIVKEIIYKFKVFVKKTLIKNKGKSIKKKYPFHLVGFTKLDI</sequence>
<organism evidence="1 2">
    <name type="scientific">Prochlorococcus marinus (strain MIT 9515)</name>
    <dbReference type="NCBI Taxonomy" id="167542"/>
    <lineage>
        <taxon>Bacteria</taxon>
        <taxon>Bacillati</taxon>
        <taxon>Cyanobacteriota</taxon>
        <taxon>Cyanophyceae</taxon>
        <taxon>Synechococcales</taxon>
        <taxon>Prochlorococcaceae</taxon>
        <taxon>Prochlorococcus</taxon>
    </lineage>
</organism>
<dbReference type="SUPFAM" id="SSF53335">
    <property type="entry name" value="S-adenosyl-L-methionine-dependent methyltransferases"/>
    <property type="match status" value="1"/>
</dbReference>
<dbReference type="GeneID" id="60202083"/>
<dbReference type="eggNOG" id="COG2227">
    <property type="taxonomic scope" value="Bacteria"/>
</dbReference>
<accession>A2BXH6</accession>
<evidence type="ECO:0000313" key="1">
    <source>
        <dbReference type="EMBL" id="ABM72487.1"/>
    </source>
</evidence>
<gene>
    <name evidence="1" type="ordered locus">P9515_12801</name>
</gene>
<dbReference type="AlphaFoldDB" id="A2BXH6"/>
<dbReference type="OrthoDB" id="9772751at2"/>
<reference evidence="1 2" key="1">
    <citation type="journal article" date="2007" name="PLoS Genet.">
        <title>Patterns and implications of gene gain and loss in the evolution of Prochlorococcus.</title>
        <authorList>
            <person name="Kettler G.C."/>
            <person name="Martiny A.C."/>
            <person name="Huang K."/>
            <person name="Zucker J."/>
            <person name="Coleman M.L."/>
            <person name="Rodrigue S."/>
            <person name="Chen F."/>
            <person name="Lapidus A."/>
            <person name="Ferriera S."/>
            <person name="Johnson J."/>
            <person name="Steglich C."/>
            <person name="Church G.M."/>
            <person name="Richardson P."/>
            <person name="Chisholm S.W."/>
        </authorList>
    </citation>
    <scope>NUCLEOTIDE SEQUENCE [LARGE SCALE GENOMIC DNA]</scope>
    <source>
        <strain evidence="1 2">MIT 9515</strain>
    </source>
</reference>
<dbReference type="Gene3D" id="3.40.50.150">
    <property type="entry name" value="Vaccinia Virus protein VP39"/>
    <property type="match status" value="1"/>
</dbReference>
<dbReference type="PANTHER" id="PTHR43861:SF6">
    <property type="entry name" value="METHYLTRANSFERASE TYPE 11"/>
    <property type="match status" value="1"/>
</dbReference>
<dbReference type="Pfam" id="PF13489">
    <property type="entry name" value="Methyltransf_23"/>
    <property type="match status" value="1"/>
</dbReference>
<name>A2BXH6_PROM5</name>
<evidence type="ECO:0008006" key="3">
    <source>
        <dbReference type="Google" id="ProtNLM"/>
    </source>
</evidence>
<dbReference type="STRING" id="167542.P9515_12801"/>
<dbReference type="PANTHER" id="PTHR43861">
    <property type="entry name" value="TRANS-ACONITATE 2-METHYLTRANSFERASE-RELATED"/>
    <property type="match status" value="1"/>
</dbReference>
<dbReference type="KEGG" id="pmc:P9515_12801"/>
<protein>
    <recommendedName>
        <fullName evidence="3">SAM-dependent methyltransferase</fullName>
    </recommendedName>
</protein>
<dbReference type="HOGENOM" id="CLU_1011439_0_0_3"/>
<dbReference type="EMBL" id="CP000552">
    <property type="protein sequence ID" value="ABM72487.1"/>
    <property type="molecule type" value="Genomic_DNA"/>
</dbReference>
<proteinExistence type="predicted"/>
<dbReference type="InterPro" id="IPR029063">
    <property type="entry name" value="SAM-dependent_MTases_sf"/>
</dbReference>